<protein>
    <submittedName>
        <fullName evidence="2">Uncharacterized protein</fullName>
    </submittedName>
</protein>
<dbReference type="EMBL" id="CAGS01000189">
    <property type="protein sequence ID" value="CCF83740.1"/>
    <property type="molecule type" value="Genomic_DNA"/>
</dbReference>
<evidence type="ECO:0000256" key="1">
    <source>
        <dbReference type="SAM" id="MobiDB-lite"/>
    </source>
</evidence>
<evidence type="ECO:0000313" key="2">
    <source>
        <dbReference type="EMBL" id="CCF83740.1"/>
    </source>
</evidence>
<sequence>MHAGIRDGQTVRLASQRIAGSGDIQDMTANMRRGRNTPQNFARREEVAAELGIPCVPGILAASGRNDPWGIQWRGPHEDM</sequence>
<keyword evidence="3" id="KW-1185">Reference proteome</keyword>
<proteinExistence type="predicted"/>
<dbReference type="AlphaFoldDB" id="I4EGC8"/>
<gene>
    <name evidence="2" type="ORF">NITHO_2690009</name>
</gene>
<organism evidence="2 3">
    <name type="scientific">Nitrolancea hollandica Lb</name>
    <dbReference type="NCBI Taxonomy" id="1129897"/>
    <lineage>
        <taxon>Bacteria</taxon>
        <taxon>Pseudomonadati</taxon>
        <taxon>Thermomicrobiota</taxon>
        <taxon>Thermomicrobia</taxon>
        <taxon>Sphaerobacterales</taxon>
        <taxon>Sphaerobacterineae</taxon>
        <taxon>Sphaerobacteraceae</taxon>
        <taxon>Nitrolancea</taxon>
    </lineage>
</organism>
<feature type="region of interest" description="Disordered" evidence="1">
    <location>
        <begin position="1"/>
        <end position="39"/>
    </location>
</feature>
<dbReference type="Proteomes" id="UP000004221">
    <property type="component" value="Unassembled WGS sequence"/>
</dbReference>
<accession>I4EGC8</accession>
<evidence type="ECO:0000313" key="3">
    <source>
        <dbReference type="Proteomes" id="UP000004221"/>
    </source>
</evidence>
<reference evidence="2 3" key="1">
    <citation type="journal article" date="2012" name="ISME J.">
        <title>Nitrification expanded: discovery, physiology and genomics of a nitrite-oxidizing bacterium from the phylum Chloroflexi.</title>
        <authorList>
            <person name="Sorokin D.Y."/>
            <person name="Lucker S."/>
            <person name="Vejmelkova D."/>
            <person name="Kostrikina N.A."/>
            <person name="Kleerebezem R."/>
            <person name="Rijpstra W.I."/>
            <person name="Damste J.S."/>
            <person name="Le Paslier D."/>
            <person name="Muyzer G."/>
            <person name="Wagner M."/>
            <person name="van Loosdrecht M.C."/>
            <person name="Daims H."/>
        </authorList>
    </citation>
    <scope>NUCLEOTIDE SEQUENCE [LARGE SCALE GENOMIC DNA]</scope>
    <source>
        <strain evidence="3">none</strain>
    </source>
</reference>
<comment type="caution">
    <text evidence="2">The sequence shown here is derived from an EMBL/GenBank/DDBJ whole genome shotgun (WGS) entry which is preliminary data.</text>
</comment>
<name>I4EGC8_9BACT</name>